<keyword evidence="2" id="KW-1185">Reference proteome</keyword>
<dbReference type="Proteomes" id="UP000002194">
    <property type="component" value="Chromosome"/>
</dbReference>
<protein>
    <submittedName>
        <fullName evidence="1">Uncharacterized protein</fullName>
    </submittedName>
</protein>
<proteinExistence type="predicted"/>
<accession>Q729H9</accession>
<dbReference type="PaxDb" id="882-DVU_2372"/>
<dbReference type="EMBL" id="AE017285">
    <property type="protein sequence ID" value="AAS96845.1"/>
    <property type="molecule type" value="Genomic_DNA"/>
</dbReference>
<dbReference type="EnsemblBacteria" id="AAS96845">
    <property type="protein sequence ID" value="AAS96845"/>
    <property type="gene ID" value="DVU_2372"/>
</dbReference>
<name>Q729H9_NITV2</name>
<evidence type="ECO:0000313" key="1">
    <source>
        <dbReference type="EMBL" id="AAS96845.1"/>
    </source>
</evidence>
<reference evidence="1 2" key="1">
    <citation type="journal article" date="2004" name="Nat. Biotechnol.">
        <title>The genome sequence of the anaerobic, sulfate-reducing bacterium Desulfovibrio vulgaris Hildenborough.</title>
        <authorList>
            <person name="Heidelberg J.F."/>
            <person name="Seshadri R."/>
            <person name="Haveman S.A."/>
            <person name="Hemme C.L."/>
            <person name="Paulsen I.T."/>
            <person name="Kolonay J.F."/>
            <person name="Eisen J.A."/>
            <person name="Ward N."/>
            <person name="Methe B."/>
            <person name="Brinkac L.M."/>
            <person name="Daugherty S.C."/>
            <person name="Deboy R.T."/>
            <person name="Dodson R.J."/>
            <person name="Durkin A.S."/>
            <person name="Madupu R."/>
            <person name="Nelson W.C."/>
            <person name="Sullivan S.A."/>
            <person name="Fouts D."/>
            <person name="Haft D.H."/>
            <person name="Selengut J."/>
            <person name="Peterson J.D."/>
            <person name="Davidsen T.M."/>
            <person name="Zafar N."/>
            <person name="Zhou L."/>
            <person name="Radune D."/>
            <person name="Dimitrov G."/>
            <person name="Hance M."/>
            <person name="Tran K."/>
            <person name="Khouri H."/>
            <person name="Gill J."/>
            <person name="Utterback T.R."/>
            <person name="Feldblyum T.V."/>
            <person name="Wall J.D."/>
            <person name="Voordouw G."/>
            <person name="Fraser C.M."/>
        </authorList>
    </citation>
    <scope>NUCLEOTIDE SEQUENCE [LARGE SCALE GENOMIC DNA]</scope>
    <source>
        <strain evidence="2">ATCC 29579 / DSM 644 / NCIMB 8303 / VKM B-1760 / Hildenborough</strain>
    </source>
</reference>
<dbReference type="KEGG" id="dvu:DVU_2372"/>
<evidence type="ECO:0000313" key="2">
    <source>
        <dbReference type="Proteomes" id="UP000002194"/>
    </source>
</evidence>
<dbReference type="AlphaFoldDB" id="Q729H9"/>
<sequence>MNDLLPCPRIVDALPVATSPARTMPTKADGTYAAQMADCPVFRGVIEGCAKQTTPLSLTRDNAACRRVLHGVVWRVCGRVTLLPRTHHPLCLQPYREKNAFHTPSTHCPAVVSGDLPRHGR</sequence>
<gene>
    <name evidence="1" type="ordered locus">DVU_2372</name>
</gene>
<dbReference type="HOGENOM" id="CLU_2034333_0_0_7"/>
<dbReference type="STRING" id="882.DVU_2372"/>
<organism evidence="1 2">
    <name type="scientific">Nitratidesulfovibrio vulgaris (strain ATCC 29579 / DSM 644 / CCUG 34227 / NCIMB 8303 / VKM B-1760 / Hildenborough)</name>
    <name type="common">Desulfovibrio vulgaris</name>
    <dbReference type="NCBI Taxonomy" id="882"/>
    <lineage>
        <taxon>Bacteria</taxon>
        <taxon>Pseudomonadati</taxon>
        <taxon>Thermodesulfobacteriota</taxon>
        <taxon>Desulfovibrionia</taxon>
        <taxon>Desulfovibrionales</taxon>
        <taxon>Desulfovibrionaceae</taxon>
        <taxon>Nitratidesulfovibrio</taxon>
    </lineage>
</organism>